<dbReference type="InParanoid" id="A0A7J7D1C7"/>
<keyword evidence="2" id="KW-1185">Reference proteome</keyword>
<sequence>MQCPNCRKVENGQWLYANGKPTVPEFSMDDWTHDEDLHDLGYFETMIEDIVARMHFELRDQFEEQLQHQHQQQQINTLQQQVLDQGRMMEELFSREQIKQELVSRMEMLRSPSNNSDDNR</sequence>
<protein>
    <submittedName>
        <fullName evidence="1">Uncharacterized protein</fullName>
    </submittedName>
</protein>
<organism evidence="1 2">
    <name type="scientific">Tripterygium wilfordii</name>
    <name type="common">Thunder God vine</name>
    <dbReference type="NCBI Taxonomy" id="458696"/>
    <lineage>
        <taxon>Eukaryota</taxon>
        <taxon>Viridiplantae</taxon>
        <taxon>Streptophyta</taxon>
        <taxon>Embryophyta</taxon>
        <taxon>Tracheophyta</taxon>
        <taxon>Spermatophyta</taxon>
        <taxon>Magnoliopsida</taxon>
        <taxon>eudicotyledons</taxon>
        <taxon>Gunneridae</taxon>
        <taxon>Pentapetalae</taxon>
        <taxon>rosids</taxon>
        <taxon>fabids</taxon>
        <taxon>Celastrales</taxon>
        <taxon>Celastraceae</taxon>
        <taxon>Tripterygium</taxon>
    </lineage>
</organism>
<evidence type="ECO:0000313" key="1">
    <source>
        <dbReference type="EMBL" id="KAF5739876.1"/>
    </source>
</evidence>
<dbReference type="Proteomes" id="UP000593562">
    <property type="component" value="Unassembled WGS sequence"/>
</dbReference>
<dbReference type="PANTHER" id="PTHR46798:SF3">
    <property type="entry name" value="RING FINGER FAMILY PROTEIN"/>
    <property type="match status" value="1"/>
</dbReference>
<evidence type="ECO:0000313" key="2">
    <source>
        <dbReference type="Proteomes" id="UP000593562"/>
    </source>
</evidence>
<proteinExistence type="predicted"/>
<gene>
    <name evidence="1" type="ORF">HS088_TW12G01087</name>
</gene>
<dbReference type="EMBL" id="JAAARO010000012">
    <property type="protein sequence ID" value="KAF5739876.1"/>
    <property type="molecule type" value="Genomic_DNA"/>
</dbReference>
<dbReference type="InterPro" id="IPR044274">
    <property type="entry name" value="RFI2"/>
</dbReference>
<dbReference type="AlphaFoldDB" id="A0A7J7D1C7"/>
<reference evidence="1 2" key="1">
    <citation type="journal article" date="2020" name="Nat. Commun.">
        <title>Genome of Tripterygium wilfordii and identification of cytochrome P450 involved in triptolide biosynthesis.</title>
        <authorList>
            <person name="Tu L."/>
            <person name="Su P."/>
            <person name="Zhang Z."/>
            <person name="Gao L."/>
            <person name="Wang J."/>
            <person name="Hu T."/>
            <person name="Zhou J."/>
            <person name="Zhang Y."/>
            <person name="Zhao Y."/>
            <person name="Liu Y."/>
            <person name="Song Y."/>
            <person name="Tong Y."/>
            <person name="Lu Y."/>
            <person name="Yang J."/>
            <person name="Xu C."/>
            <person name="Jia M."/>
            <person name="Peters R.J."/>
            <person name="Huang L."/>
            <person name="Gao W."/>
        </authorList>
    </citation>
    <scope>NUCLEOTIDE SEQUENCE [LARGE SCALE GENOMIC DNA]</scope>
    <source>
        <strain evidence="2">cv. XIE 37</strain>
        <tissue evidence="1">Leaf</tissue>
    </source>
</reference>
<accession>A0A7J7D1C7</accession>
<dbReference type="PANTHER" id="PTHR46798">
    <property type="entry name" value="OS09G0511500 PROTEIN"/>
    <property type="match status" value="1"/>
</dbReference>
<dbReference type="GO" id="GO:0004842">
    <property type="term" value="F:ubiquitin-protein transferase activity"/>
    <property type="evidence" value="ECO:0007669"/>
    <property type="project" value="InterPro"/>
</dbReference>
<comment type="caution">
    <text evidence="1">The sequence shown here is derived from an EMBL/GenBank/DDBJ whole genome shotgun (WGS) entry which is preliminary data.</text>
</comment>
<name>A0A7J7D1C7_TRIWF</name>